<dbReference type="EMBL" id="LT629690">
    <property type="protein sequence ID" value="SDE93081.1"/>
    <property type="molecule type" value="Genomic_DNA"/>
</dbReference>
<dbReference type="PANTHER" id="PTHR43108">
    <property type="entry name" value="N-ACETYLGLUCOSAMINE-6-SULFATASE FAMILY MEMBER"/>
    <property type="match status" value="1"/>
</dbReference>
<dbReference type="InterPro" id="IPR032506">
    <property type="entry name" value="SGSH_C"/>
</dbReference>
<dbReference type="Gene3D" id="3.40.720.10">
    <property type="entry name" value="Alkaline Phosphatase, subunit A"/>
    <property type="match status" value="1"/>
</dbReference>
<dbReference type="PROSITE" id="PS51318">
    <property type="entry name" value="TAT"/>
    <property type="match status" value="1"/>
</dbReference>
<reference evidence="2 3" key="1">
    <citation type="submission" date="2016-10" db="EMBL/GenBank/DDBJ databases">
        <authorList>
            <person name="de Groot N.N."/>
        </authorList>
    </citation>
    <scope>NUCLEOTIDE SEQUENCE [LARGE SCALE GENOMIC DNA]</scope>
    <source>
        <strain evidence="2 3">GAS232</strain>
    </source>
</reference>
<dbReference type="OrthoDB" id="9762324at2"/>
<protein>
    <submittedName>
        <fullName evidence="2">Arylsulfatase A</fullName>
    </submittedName>
</protein>
<evidence type="ECO:0000313" key="3">
    <source>
        <dbReference type="Proteomes" id="UP000182427"/>
    </source>
</evidence>
<dbReference type="InterPro" id="IPR017850">
    <property type="entry name" value="Alkaline_phosphatase_core_sf"/>
</dbReference>
<dbReference type="RefSeq" id="WP_083344051.1">
    <property type="nucleotide sequence ID" value="NZ_LT629690.1"/>
</dbReference>
<dbReference type="Proteomes" id="UP000182427">
    <property type="component" value="Chromosome I"/>
</dbReference>
<dbReference type="CDD" id="cd16031">
    <property type="entry name" value="G6S_like"/>
    <property type="match status" value="1"/>
</dbReference>
<dbReference type="InterPro" id="IPR006311">
    <property type="entry name" value="TAT_signal"/>
</dbReference>
<gene>
    <name evidence="2" type="ORF">SAMN05444167_0842</name>
</gene>
<dbReference type="SUPFAM" id="SSF53649">
    <property type="entry name" value="Alkaline phosphatase-like"/>
    <property type="match status" value="1"/>
</dbReference>
<evidence type="ECO:0000259" key="1">
    <source>
        <dbReference type="Pfam" id="PF16347"/>
    </source>
</evidence>
<sequence>MDSIGKQFDRRQFVQGGAAAALGAAVAPNLARALPIEEEAPAKDGKKPNLIFLYTEGQRWDCLSSAGHPLLKTPNMDRIAHEGVKFENAFCTNALCAPARASAMTGMWSRSTGALDNKTVNTPLPSDIPVFTDYLLEAGYETCVVGKVHMRNGMKEKHWDYYLGVNAPATNYYKPKMAEGKNGKIGPVQVWNEGYCDDFVTDRVLDWLKQPREKPFALLLWYMTPHAPYFRARRHLDLYNGVKIPKPASFDDDLKGYPGKPTPFKTADNKIGTTDTGDAVRSIEELCKDYYSGLVAIDENVGRIFKHLDDTKAMDDTAVIHSSDHGYLLGEWRLFDKRLMHEPSIRVPMAIRYPNRVKAGAVKKEMVLDVDIAPTVMDLVGLPIPKQFQGRSMLDVVDNKGPAWRKEWLYDYYEFPGAENVAPHRGVRTDTHKFIQWYTQSPQEFELYDLKNDPNEAHNLYGDPKYAAIQKDLEARLAKLLTEIPERKA</sequence>
<dbReference type="PANTHER" id="PTHR43108:SF6">
    <property type="entry name" value="N-SULPHOGLUCOSAMINE SULPHOHYDROLASE"/>
    <property type="match status" value="1"/>
</dbReference>
<accession>A0A1G7GYB4</accession>
<feature type="domain" description="N-sulphoglucosamine sulphohydrolase C-terminal" evidence="1">
    <location>
        <begin position="330"/>
        <end position="480"/>
    </location>
</feature>
<keyword evidence="3" id="KW-1185">Reference proteome</keyword>
<dbReference type="AlphaFoldDB" id="A0A1G7GYB4"/>
<organism evidence="2 3">
    <name type="scientific">Terriglobus roseus</name>
    <dbReference type="NCBI Taxonomy" id="392734"/>
    <lineage>
        <taxon>Bacteria</taxon>
        <taxon>Pseudomonadati</taxon>
        <taxon>Acidobacteriota</taxon>
        <taxon>Terriglobia</taxon>
        <taxon>Terriglobales</taxon>
        <taxon>Acidobacteriaceae</taxon>
        <taxon>Terriglobus</taxon>
    </lineage>
</organism>
<proteinExistence type="predicted"/>
<name>A0A1G7GYB4_9BACT</name>
<dbReference type="Pfam" id="PF16347">
    <property type="entry name" value="SGSH_C"/>
    <property type="match status" value="1"/>
</dbReference>
<evidence type="ECO:0000313" key="2">
    <source>
        <dbReference type="EMBL" id="SDE93081.1"/>
    </source>
</evidence>